<dbReference type="RefSeq" id="WP_086615506.1">
    <property type="nucleotide sequence ID" value="NZ_MTPX02000077.1"/>
</dbReference>
<dbReference type="EMBL" id="MTPX02000077">
    <property type="protein sequence ID" value="PHP51812.1"/>
    <property type="molecule type" value="Genomic_DNA"/>
</dbReference>
<sequence>MVGSHGSLSLADVAKLAGVKRPVVSMWRKRELAGVPFPAADEDGRFAATEIVDWLETTGRGNNPEVRADLAVRVATSNSMSPLRRSALITLLAVRTLLDEPLVSYTLDELLDEADAFDPDDDFLFSEVESLDVDEYPTLAEQADAIAEAAWYPQAAYERLLAAQPGPENDNRLQPDLCELLAGLCHLLLRPEGELIDVRGECCDVVSVAGAEEDLPAPAIKTPADVPIRDAYRHYRVRGMAPVGCGMTDDWDARPGSVTLVRIKDRNDFGVVDEARLQLSRSSTIIVVGPASLLTDAAPSEVESLRDEFIRQDRPQPAVLRAAARLPAGLTRGGSRQHLALWLLGPAPQPSPIWIGDLSGTRFGRGTRQALLDDLQAVFQAPGNHAFATLHAVPRTVITASGGSLVDTGGATASVMVAASDDSARITELRRSLAAPMPEVFEYEPLP</sequence>
<reference evidence="1 2" key="1">
    <citation type="submission" date="2017-10" db="EMBL/GenBank/DDBJ databases">
        <title>Draft genome sequence of cellulolytic Actinomyces sp CtC72 isolated from cattle rumen fluid.</title>
        <authorList>
            <person name="Joshi A.J."/>
            <person name="Vasudevan G."/>
            <person name="Lanjekar V.B."/>
            <person name="Hivarkar S."/>
            <person name="Engineer A."/>
            <person name="Pore S.D."/>
            <person name="Dhakephalkar P.K."/>
            <person name="Dagar S."/>
        </authorList>
    </citation>
    <scope>NUCLEOTIDE SEQUENCE [LARGE SCALE GENOMIC DNA]</scope>
    <source>
        <strain evidence="2">CtC72</strain>
    </source>
</reference>
<keyword evidence="2" id="KW-1185">Reference proteome</keyword>
<evidence type="ECO:0000313" key="1">
    <source>
        <dbReference type="EMBL" id="PHP51812.1"/>
    </source>
</evidence>
<proteinExistence type="predicted"/>
<protein>
    <submittedName>
        <fullName evidence="1">Uncharacterized protein</fullName>
    </submittedName>
</protein>
<dbReference type="Proteomes" id="UP000194577">
    <property type="component" value="Unassembled WGS sequence"/>
</dbReference>
<gene>
    <name evidence="1" type="ORF">BW737_014135</name>
</gene>
<organism evidence="1 2">
    <name type="scientific">Actinomyces ruminis</name>
    <dbReference type="NCBI Taxonomy" id="1937003"/>
    <lineage>
        <taxon>Bacteria</taxon>
        <taxon>Bacillati</taxon>
        <taxon>Actinomycetota</taxon>
        <taxon>Actinomycetes</taxon>
        <taxon>Actinomycetales</taxon>
        <taxon>Actinomycetaceae</taxon>
        <taxon>Actinomyces</taxon>
    </lineage>
</organism>
<evidence type="ECO:0000313" key="2">
    <source>
        <dbReference type="Proteomes" id="UP000194577"/>
    </source>
</evidence>
<comment type="caution">
    <text evidence="1">The sequence shown here is derived from an EMBL/GenBank/DDBJ whole genome shotgun (WGS) entry which is preliminary data.</text>
</comment>
<accession>A0ABX4M8N6</accession>
<name>A0ABX4M8N6_9ACTO</name>